<evidence type="ECO:0000313" key="6">
    <source>
        <dbReference type="EMBL" id="CAH0370729.1"/>
    </source>
</evidence>
<sequence length="383" mass="40751">MRLLRRAAAAMSAGVARALTTSRVTGLAPGPYAVGVRTIQLTDESRQEDGAPRKLQTEVWYPAAQTDAKPSAFSDFLCGVAAPPKEIIQAAEKPDAIGGYADGLTIDKIDAAWPCVAVRGAEINKEERWPVVAFSHGSGAYRASYAFWTEHLASHGYVVCACDHPGSARFTVVDGQVITPGGERSKRSRMESDRVADVKVVLDGVIDDLGDAVDADKCAVTGMSFGGWTTAAYCERNDPRIKAAVLMCPSLAMSDAGKLSKGHTSTVPALVMVGREDTVIGVEGNAAAQDYATQHQGPAAYLEIVRGGHCSFTSCDLYNAAYGNGIGPSKSLDGGTYEPLDIAEQHAVCNEYGRAFLDAHLKKKGDVPKENRFDASEVVWEAY</sequence>
<dbReference type="Pfam" id="PF12146">
    <property type="entry name" value="Hydrolase_4"/>
    <property type="match status" value="1"/>
</dbReference>
<name>A0A8J2SQB1_9STRA</name>
<keyword evidence="2" id="KW-0378">Hydrolase</keyword>
<dbReference type="PANTHER" id="PTHR10272:SF0">
    <property type="entry name" value="PLATELET-ACTIVATING FACTOR ACETYLHYDROLASE"/>
    <property type="match status" value="1"/>
</dbReference>
<keyword evidence="4" id="KW-0443">Lipid metabolism</keyword>
<dbReference type="InterPro" id="IPR029058">
    <property type="entry name" value="AB_hydrolase_fold"/>
</dbReference>
<evidence type="ECO:0000259" key="5">
    <source>
        <dbReference type="Pfam" id="PF12146"/>
    </source>
</evidence>
<protein>
    <recommendedName>
        <fullName evidence="1">1-alkyl-2-acetylglycerophosphocholine esterase</fullName>
        <ecNumber evidence="1">3.1.1.47</ecNumber>
    </recommendedName>
</protein>
<dbReference type="InterPro" id="IPR022742">
    <property type="entry name" value="Hydrolase_4"/>
</dbReference>
<dbReference type="GO" id="GO:0016042">
    <property type="term" value="P:lipid catabolic process"/>
    <property type="evidence" value="ECO:0007669"/>
    <property type="project" value="UniProtKB-KW"/>
</dbReference>
<evidence type="ECO:0000256" key="2">
    <source>
        <dbReference type="ARBA" id="ARBA00022801"/>
    </source>
</evidence>
<organism evidence="6 7">
    <name type="scientific">Pelagomonas calceolata</name>
    <dbReference type="NCBI Taxonomy" id="35677"/>
    <lineage>
        <taxon>Eukaryota</taxon>
        <taxon>Sar</taxon>
        <taxon>Stramenopiles</taxon>
        <taxon>Ochrophyta</taxon>
        <taxon>Pelagophyceae</taxon>
        <taxon>Pelagomonadales</taxon>
        <taxon>Pelagomonadaceae</taxon>
        <taxon>Pelagomonas</taxon>
    </lineage>
</organism>
<dbReference type="SUPFAM" id="SSF53474">
    <property type="entry name" value="alpha/beta-Hydrolases"/>
    <property type="match status" value="1"/>
</dbReference>
<feature type="domain" description="Serine aminopeptidase S33" evidence="5">
    <location>
        <begin position="131"/>
        <end position="254"/>
    </location>
</feature>
<evidence type="ECO:0000313" key="7">
    <source>
        <dbReference type="Proteomes" id="UP000789595"/>
    </source>
</evidence>
<dbReference type="OrthoDB" id="2363873at2759"/>
<evidence type="ECO:0000256" key="1">
    <source>
        <dbReference type="ARBA" id="ARBA00013201"/>
    </source>
</evidence>
<gene>
    <name evidence="6" type="ORF">PECAL_3P06300</name>
</gene>
<dbReference type="Proteomes" id="UP000789595">
    <property type="component" value="Unassembled WGS sequence"/>
</dbReference>
<dbReference type="Gene3D" id="3.40.50.1820">
    <property type="entry name" value="alpha/beta hydrolase"/>
    <property type="match status" value="1"/>
</dbReference>
<accession>A0A8J2SQB1</accession>
<dbReference type="AlphaFoldDB" id="A0A8J2SQB1"/>
<reference evidence="6" key="1">
    <citation type="submission" date="2021-11" db="EMBL/GenBank/DDBJ databases">
        <authorList>
            <consortium name="Genoscope - CEA"/>
            <person name="William W."/>
        </authorList>
    </citation>
    <scope>NUCLEOTIDE SEQUENCE</scope>
</reference>
<evidence type="ECO:0000256" key="4">
    <source>
        <dbReference type="ARBA" id="ARBA00023098"/>
    </source>
</evidence>
<evidence type="ECO:0000256" key="3">
    <source>
        <dbReference type="ARBA" id="ARBA00022963"/>
    </source>
</evidence>
<dbReference type="PANTHER" id="PTHR10272">
    <property type="entry name" value="PLATELET-ACTIVATING FACTOR ACETYLHYDROLASE"/>
    <property type="match status" value="1"/>
</dbReference>
<proteinExistence type="predicted"/>
<keyword evidence="7" id="KW-1185">Reference proteome</keyword>
<dbReference type="EC" id="3.1.1.47" evidence="1"/>
<comment type="caution">
    <text evidence="6">The sequence shown here is derived from an EMBL/GenBank/DDBJ whole genome shotgun (WGS) entry which is preliminary data.</text>
</comment>
<dbReference type="GO" id="GO:0003847">
    <property type="term" value="F:1-alkyl-2-acetylglycerophosphocholine esterase activity"/>
    <property type="evidence" value="ECO:0007669"/>
    <property type="project" value="UniProtKB-EC"/>
</dbReference>
<keyword evidence="3" id="KW-0442">Lipid degradation</keyword>
<dbReference type="EMBL" id="CAKKNE010000003">
    <property type="protein sequence ID" value="CAH0370729.1"/>
    <property type="molecule type" value="Genomic_DNA"/>
</dbReference>